<evidence type="ECO:0000256" key="1">
    <source>
        <dbReference type="SAM" id="SignalP"/>
    </source>
</evidence>
<feature type="chain" id="PRO_5046365501" description="AMIN domain-containing protein" evidence="1">
    <location>
        <begin position="21"/>
        <end position="652"/>
    </location>
</feature>
<evidence type="ECO:0000313" key="2">
    <source>
        <dbReference type="EMBL" id="PWK93200.1"/>
    </source>
</evidence>
<gene>
    <name evidence="2" type="ORF">B0H50_13025</name>
</gene>
<comment type="caution">
    <text evidence="2">The sequence shown here is derived from an EMBL/GenBank/DDBJ whole genome shotgun (WGS) entry which is preliminary data.</text>
</comment>
<accession>A0ABX5LP05</accession>
<proteinExistence type="predicted"/>
<reference evidence="2 3" key="1">
    <citation type="submission" date="2018-05" db="EMBL/GenBank/DDBJ databases">
        <title>Animal gut microbial communities from fecal samples from Wisconsin, USA.</title>
        <authorList>
            <person name="Neumann A."/>
        </authorList>
    </citation>
    <scope>NUCLEOTIDE SEQUENCE [LARGE SCALE GENOMIC DNA]</scope>
    <source>
        <strain evidence="2 3">UWS4</strain>
    </source>
</reference>
<protein>
    <recommendedName>
        <fullName evidence="4">AMIN domain-containing protein</fullName>
    </recommendedName>
</protein>
<keyword evidence="3" id="KW-1185">Reference proteome</keyword>
<evidence type="ECO:0000313" key="3">
    <source>
        <dbReference type="Proteomes" id="UP000245523"/>
    </source>
</evidence>
<evidence type="ECO:0008006" key="4">
    <source>
        <dbReference type="Google" id="ProtNLM"/>
    </source>
</evidence>
<sequence>MRKLMLLLSFVSAFATIAVGAEIKNVEYSCGAKDCSLIFQFASAKNLPDFFQKYDAASHKLTIGFSDTKISAGDLALDVNTSSKGIQKMRIVTDRSFKVPLLNFEFTVGADIHSDKNPVSLSKGKNFVIALPKSKASAWSLKKMIAQAEKAAKDSAAANAKLAEKAKADSLAQAKKLAAKSKADSVKLAKENAEKLKKAKVDSIAAAKKAKADSVKLAKENAAKAKKAKADSIAAAKKAKADSVKLAKENAEKAKKAKADSIAAAKKFKADSIAAAKQARLDSIREVKEQANKKVVSALIEGIREMTGIQGEGIEQFRIATASEIKLSMVKGPDKSSLLYVAVPGPKKTPMFNVAASNIVKSVTWMSTGLRIQLQKNVHPMILVYKGSLILQIANNGKNSGFVCYMAKPEGVYVRKWVNPSENAETFAEFSKGMDKDKKKIVSVAQSFGLRPVSRNLIVVAETTPFLASPQENAQVLESLNFGDHLEDIELDGLYHKVRLGAKVGYVNRRAVSFPDELSAVQAERLKQIAMEQGSGLDSNSVRFEHPIEERVSYSSFGRRDPFVEIKGLMDEGINIDQVELVGIIWESDIPLAILVDSKNPNVSYTVKEGDRILNGKVLKITQTDVLFLLQEFGVSRRYSMSLPDQNGSNAK</sequence>
<dbReference type="Proteomes" id="UP000245523">
    <property type="component" value="Unassembled WGS sequence"/>
</dbReference>
<dbReference type="EMBL" id="QGHD01000030">
    <property type="protein sequence ID" value="PWK93200.1"/>
    <property type="molecule type" value="Genomic_DNA"/>
</dbReference>
<feature type="signal peptide" evidence="1">
    <location>
        <begin position="1"/>
        <end position="20"/>
    </location>
</feature>
<name>A0ABX5LP05_9BACT</name>
<keyword evidence="1" id="KW-0732">Signal</keyword>
<organism evidence="2 3">
    <name type="scientific">Hallerella porci</name>
    <dbReference type="NCBI Taxonomy" id="1945871"/>
    <lineage>
        <taxon>Bacteria</taxon>
        <taxon>Pseudomonadati</taxon>
        <taxon>Fibrobacterota</taxon>
        <taxon>Fibrobacteria</taxon>
        <taxon>Fibrobacterales</taxon>
        <taxon>Fibrobacteraceae</taxon>
        <taxon>Hallerella</taxon>
    </lineage>
</organism>
<dbReference type="RefSeq" id="WP_109587747.1">
    <property type="nucleotide sequence ID" value="NZ_JAXEIU010000015.1"/>
</dbReference>